<feature type="transmembrane region" description="Helical" evidence="7">
    <location>
        <begin position="139"/>
        <end position="158"/>
    </location>
</feature>
<feature type="transmembrane region" description="Helical" evidence="7">
    <location>
        <begin position="444"/>
        <end position="469"/>
    </location>
</feature>
<dbReference type="PANTHER" id="PTHR33362">
    <property type="entry name" value="SIALIC ACID TRAP TRANSPORTER PERMEASE PROTEIN SIAT-RELATED"/>
    <property type="match status" value="1"/>
</dbReference>
<dbReference type="Proteomes" id="UP000078396">
    <property type="component" value="Unassembled WGS sequence"/>
</dbReference>
<evidence type="ECO:0000256" key="4">
    <source>
        <dbReference type="ARBA" id="ARBA00022692"/>
    </source>
</evidence>
<organism evidence="9 10">
    <name type="scientific">Mycolicibacterium iranicum</name>
    <name type="common">Mycobacterium iranicum</name>
    <dbReference type="NCBI Taxonomy" id="912594"/>
    <lineage>
        <taxon>Bacteria</taxon>
        <taxon>Bacillati</taxon>
        <taxon>Actinomycetota</taxon>
        <taxon>Actinomycetes</taxon>
        <taxon>Mycobacteriales</taxon>
        <taxon>Mycobacteriaceae</taxon>
        <taxon>Mycolicibacterium</taxon>
    </lineage>
</organism>
<comment type="caution">
    <text evidence="9">The sequence shown here is derived from an EMBL/GenBank/DDBJ whole genome shotgun (WGS) entry which is preliminary data.</text>
</comment>
<feature type="transmembrane region" description="Helical" evidence="7">
    <location>
        <begin position="319"/>
        <end position="341"/>
    </location>
</feature>
<evidence type="ECO:0000256" key="6">
    <source>
        <dbReference type="ARBA" id="ARBA00023136"/>
    </source>
</evidence>
<proteinExistence type="predicted"/>
<evidence type="ECO:0000256" key="1">
    <source>
        <dbReference type="ARBA" id="ARBA00004429"/>
    </source>
</evidence>
<name>A0A178LX29_MYCIR</name>
<feature type="transmembrane region" description="Helical" evidence="7">
    <location>
        <begin position="287"/>
        <end position="307"/>
    </location>
</feature>
<dbReference type="eggNOG" id="COG1593">
    <property type="taxonomic scope" value="Bacteria"/>
</dbReference>
<evidence type="ECO:0000256" key="7">
    <source>
        <dbReference type="SAM" id="Phobius"/>
    </source>
</evidence>
<dbReference type="PIRSF" id="PIRSF006066">
    <property type="entry name" value="HI0050"/>
    <property type="match status" value="1"/>
</dbReference>
<feature type="transmembrane region" description="Helical" evidence="7">
    <location>
        <begin position="178"/>
        <end position="203"/>
    </location>
</feature>
<evidence type="ECO:0000256" key="2">
    <source>
        <dbReference type="ARBA" id="ARBA00022475"/>
    </source>
</evidence>
<dbReference type="GO" id="GO:0005886">
    <property type="term" value="C:plasma membrane"/>
    <property type="evidence" value="ECO:0007669"/>
    <property type="project" value="UniProtKB-SubCell"/>
</dbReference>
<keyword evidence="5 7" id="KW-1133">Transmembrane helix</keyword>
<dbReference type="EMBL" id="LWCS01000019">
    <property type="protein sequence ID" value="OAN39153.1"/>
    <property type="molecule type" value="Genomic_DNA"/>
</dbReference>
<comment type="subcellular location">
    <subcellularLocation>
        <location evidence="1">Cell inner membrane</location>
        <topology evidence="1">Multi-pass membrane protein</topology>
    </subcellularLocation>
</comment>
<keyword evidence="3" id="KW-0997">Cell inner membrane</keyword>
<dbReference type="OrthoDB" id="9777699at2"/>
<dbReference type="PANTHER" id="PTHR33362:SF5">
    <property type="entry name" value="C4-DICARBOXYLATE TRAP TRANSPORTER LARGE PERMEASE PROTEIN DCTM"/>
    <property type="match status" value="1"/>
</dbReference>
<dbReference type="InterPro" id="IPR010656">
    <property type="entry name" value="DctM"/>
</dbReference>
<feature type="domain" description="TRAP C4-dicarboxylate transport system permease DctM subunit" evidence="8">
    <location>
        <begin position="13"/>
        <end position="464"/>
    </location>
</feature>
<accession>A0A178LX29</accession>
<feature type="transmembrane region" description="Helical" evidence="7">
    <location>
        <begin position="263"/>
        <end position="281"/>
    </location>
</feature>
<dbReference type="STRING" id="912594.AWC12_20490"/>
<feature type="transmembrane region" description="Helical" evidence="7">
    <location>
        <begin position="28"/>
        <end position="52"/>
    </location>
</feature>
<feature type="transmembrane region" description="Helical" evidence="7">
    <location>
        <begin position="64"/>
        <end position="82"/>
    </location>
</feature>
<keyword evidence="4 7" id="KW-0812">Transmembrane</keyword>
<reference evidence="9 10" key="1">
    <citation type="submission" date="2016-04" db="EMBL/GenBank/DDBJ databases">
        <title>Draft Genome Sequences of Staphylococcus capitis Strain H36, S. capitis Strain H65, S. cohnii Strain H62, S. hominis Strain H69, Mycobacterium iranicum Strain H39, Plantibacter sp. Strain H53, Pseudomonas oryzihabitans Strain H72, and Microbacterium sp. Strain H83, isolated from residential settings.</title>
        <authorList>
            <person name="Lymperopoulou D."/>
            <person name="Adams R.I."/>
            <person name="Lindow S."/>
            <person name="Coil D.A."/>
            <person name="Jospin G."/>
            <person name="Eisen J.A."/>
        </authorList>
    </citation>
    <scope>NUCLEOTIDE SEQUENCE [LARGE SCALE GENOMIC DNA]</scope>
    <source>
        <strain evidence="9 10">H39</strain>
    </source>
</reference>
<evidence type="ECO:0000256" key="3">
    <source>
        <dbReference type="ARBA" id="ARBA00022519"/>
    </source>
</evidence>
<dbReference type="AlphaFoldDB" id="A0A178LX29"/>
<dbReference type="RefSeq" id="WP_064281526.1">
    <property type="nucleotide sequence ID" value="NZ_LWCS01000019.1"/>
</dbReference>
<protein>
    <submittedName>
        <fullName evidence="9">C4-dicarboxylate ABC transporter permease</fullName>
    </submittedName>
</protein>
<dbReference type="InterPro" id="IPR004681">
    <property type="entry name" value="TRAP_DctM"/>
</dbReference>
<feature type="transmembrane region" description="Helical" evidence="7">
    <location>
        <begin position="361"/>
        <end position="391"/>
    </location>
</feature>
<evidence type="ECO:0000259" key="8">
    <source>
        <dbReference type="Pfam" id="PF06808"/>
    </source>
</evidence>
<dbReference type="GO" id="GO:0022857">
    <property type="term" value="F:transmembrane transporter activity"/>
    <property type="evidence" value="ECO:0007669"/>
    <property type="project" value="TreeGrafter"/>
</dbReference>
<evidence type="ECO:0000256" key="5">
    <source>
        <dbReference type="ARBA" id="ARBA00022989"/>
    </source>
</evidence>
<evidence type="ECO:0000313" key="9">
    <source>
        <dbReference type="EMBL" id="OAN39153.1"/>
    </source>
</evidence>
<sequence>MTAATIGALVVVLVLFFALLSVRLHAGLALMVSALVGVLILRGTGAGVSTVANQPFSTAADYSLTIIPLFIVMGVFAVRAGLAQAAFDLATSAFRRLPGGPALASLAGSGMFAAVTGSSVATVATMARVSTDAIVRAGYNIRLAAGVVCAGGTLGVLIPPSIVLVLYGVVTEESIGQLLIAGIGPGLLTIAAYAVTIVALVAWQRRRVADRELVRVGAGSDSASDEVVDGRDEVVDGRDEVVDGRDEVADEPGEPTGRDITGFLYLVVIFAVSVGTIYLGVATPTEAASFGAFAALIILLLRSRPAAWLRNVEESLREAVGLTAMTFLLMVGAGVFTYVLALSGASTSLVNAVTAADLPPYVVLVACLAVLLPLGMFLDGISMILIAAPLLHPILTGYGFDGIWIGVLIVKVAEMALITPPVGMNAFVYSGAVREADLGRVFRGIVPFVAADLVVVAVLIAFPAVVTFLPSMSGAQ</sequence>
<feature type="transmembrane region" description="Helical" evidence="7">
    <location>
        <begin position="102"/>
        <end position="127"/>
    </location>
</feature>
<keyword evidence="2" id="KW-1003">Cell membrane</keyword>
<gene>
    <name evidence="9" type="ORF">A4X20_19085</name>
</gene>
<dbReference type="Pfam" id="PF06808">
    <property type="entry name" value="DctM"/>
    <property type="match status" value="1"/>
</dbReference>
<keyword evidence="6 7" id="KW-0472">Membrane</keyword>
<evidence type="ECO:0000313" key="10">
    <source>
        <dbReference type="Proteomes" id="UP000078396"/>
    </source>
</evidence>